<evidence type="ECO:0000256" key="2">
    <source>
        <dbReference type="SAM" id="SignalP"/>
    </source>
</evidence>
<evidence type="ECO:0000256" key="1">
    <source>
        <dbReference type="SAM" id="MobiDB-lite"/>
    </source>
</evidence>
<name>A0ABP4NES6_9MICO</name>
<sequence>MQSTASFLAAAFLAAGAGVGSAPTTQNKPAPHGDSLAQLSLAATNKVTKDSIYYAGTNRALKDDPRDPDLSRAQDDSFITPKGARSNPNKEGRVTWAKGQQGTQLIWGDQGRKAKYSIQRDGKLIAHVTGGSFIEKPSPKDAKPSLYTVTSEDGDDIWAVAVPGTQKVGSKTYAVGPPVGGQKKYMKIWYRTFIPQRFIDAPSTVLGGFVCKYKSPNKYGGDNRGYSTNPYASFRTQQAIAVDWNWGSTAPGGIVTSNQVGKSHAYTPVGTLIEEQTASTSGMRIKQLSAWNGEYVDFDASVDSANPFCGPSRPLGVTVNTNSIGISYRLSMYSYGGVWISGKHRLMPNHEIVATVDMPNKAVAPTHIYKRDYANPACLTGFLCEVATFDAGAE</sequence>
<organism evidence="3 4">
    <name type="scientific">Dermacoccus profundi</name>
    <dbReference type="NCBI Taxonomy" id="322602"/>
    <lineage>
        <taxon>Bacteria</taxon>
        <taxon>Bacillati</taxon>
        <taxon>Actinomycetota</taxon>
        <taxon>Actinomycetes</taxon>
        <taxon>Micrococcales</taxon>
        <taxon>Dermacoccaceae</taxon>
        <taxon>Dermacoccus</taxon>
    </lineage>
</organism>
<reference evidence="4" key="1">
    <citation type="journal article" date="2019" name="Int. J. Syst. Evol. Microbiol.">
        <title>The Global Catalogue of Microorganisms (GCM) 10K type strain sequencing project: providing services to taxonomists for standard genome sequencing and annotation.</title>
        <authorList>
            <consortium name="The Broad Institute Genomics Platform"/>
            <consortium name="The Broad Institute Genome Sequencing Center for Infectious Disease"/>
            <person name="Wu L."/>
            <person name="Ma J."/>
        </authorList>
    </citation>
    <scope>NUCLEOTIDE SEQUENCE [LARGE SCALE GENOMIC DNA]</scope>
    <source>
        <strain evidence="4">JCM 14589</strain>
    </source>
</reference>
<dbReference type="Proteomes" id="UP001500350">
    <property type="component" value="Unassembled WGS sequence"/>
</dbReference>
<feature type="compositionally biased region" description="Basic and acidic residues" evidence="1">
    <location>
        <begin position="60"/>
        <end position="75"/>
    </location>
</feature>
<evidence type="ECO:0000313" key="4">
    <source>
        <dbReference type="Proteomes" id="UP001500350"/>
    </source>
</evidence>
<keyword evidence="2" id="KW-0732">Signal</keyword>
<keyword evidence="4" id="KW-1185">Reference proteome</keyword>
<evidence type="ECO:0000313" key="3">
    <source>
        <dbReference type="EMBL" id="GAA1558028.1"/>
    </source>
</evidence>
<feature type="region of interest" description="Disordered" evidence="1">
    <location>
        <begin position="59"/>
        <end position="98"/>
    </location>
</feature>
<accession>A0ABP4NES6</accession>
<protein>
    <submittedName>
        <fullName evidence="3">Uncharacterized protein</fullName>
    </submittedName>
</protein>
<dbReference type="EMBL" id="BAAANW010000002">
    <property type="protein sequence ID" value="GAA1558028.1"/>
    <property type="molecule type" value="Genomic_DNA"/>
</dbReference>
<feature type="chain" id="PRO_5046138753" evidence="2">
    <location>
        <begin position="18"/>
        <end position="394"/>
    </location>
</feature>
<gene>
    <name evidence="3" type="ORF">GCM10009763_03600</name>
</gene>
<proteinExistence type="predicted"/>
<feature type="signal peptide" evidence="2">
    <location>
        <begin position="1"/>
        <end position="17"/>
    </location>
</feature>
<comment type="caution">
    <text evidence="3">The sequence shown here is derived from an EMBL/GenBank/DDBJ whole genome shotgun (WGS) entry which is preliminary data.</text>
</comment>